<comment type="caution">
    <text evidence="4">The sequence shown here is derived from an EMBL/GenBank/DDBJ whole genome shotgun (WGS) entry which is preliminary data.</text>
</comment>
<keyword evidence="2" id="KW-1133">Transmembrane helix</keyword>
<protein>
    <recommendedName>
        <fullName evidence="3">FAR1 domain-containing protein</fullName>
    </recommendedName>
</protein>
<reference evidence="4" key="2">
    <citation type="submission" date="2023-06" db="EMBL/GenBank/DDBJ databases">
        <authorList>
            <person name="Swenson N.G."/>
            <person name="Wegrzyn J.L."/>
            <person name="Mcevoy S.L."/>
        </authorList>
    </citation>
    <scope>NUCLEOTIDE SEQUENCE</scope>
    <source>
        <strain evidence="4">NS2018</strain>
        <tissue evidence="4">Leaf</tissue>
    </source>
</reference>
<proteinExistence type="predicted"/>
<organism evidence="4 5">
    <name type="scientific">Acer saccharum</name>
    <name type="common">Sugar maple</name>
    <dbReference type="NCBI Taxonomy" id="4024"/>
    <lineage>
        <taxon>Eukaryota</taxon>
        <taxon>Viridiplantae</taxon>
        <taxon>Streptophyta</taxon>
        <taxon>Embryophyta</taxon>
        <taxon>Tracheophyta</taxon>
        <taxon>Spermatophyta</taxon>
        <taxon>Magnoliopsida</taxon>
        <taxon>eudicotyledons</taxon>
        <taxon>Gunneridae</taxon>
        <taxon>Pentapetalae</taxon>
        <taxon>rosids</taxon>
        <taxon>malvids</taxon>
        <taxon>Sapindales</taxon>
        <taxon>Sapindaceae</taxon>
        <taxon>Hippocastanoideae</taxon>
        <taxon>Acereae</taxon>
        <taxon>Acer</taxon>
    </lineage>
</organism>
<dbReference type="InterPro" id="IPR004330">
    <property type="entry name" value="FAR1_DNA_bnd_dom"/>
</dbReference>
<evidence type="ECO:0000256" key="2">
    <source>
        <dbReference type="SAM" id="Phobius"/>
    </source>
</evidence>
<evidence type="ECO:0000313" key="5">
    <source>
        <dbReference type="Proteomes" id="UP001168877"/>
    </source>
</evidence>
<evidence type="ECO:0000259" key="3">
    <source>
        <dbReference type="Pfam" id="PF03101"/>
    </source>
</evidence>
<reference evidence="4" key="1">
    <citation type="journal article" date="2022" name="Plant J.">
        <title>Strategies of tolerance reflected in two North American maple genomes.</title>
        <authorList>
            <person name="McEvoy S.L."/>
            <person name="Sezen U.U."/>
            <person name="Trouern-Trend A."/>
            <person name="McMahon S.M."/>
            <person name="Schaberg P.G."/>
            <person name="Yang J."/>
            <person name="Wegrzyn J.L."/>
            <person name="Swenson N.G."/>
        </authorList>
    </citation>
    <scope>NUCLEOTIDE SEQUENCE</scope>
    <source>
        <strain evidence="4">NS2018</strain>
    </source>
</reference>
<feature type="compositionally biased region" description="Polar residues" evidence="1">
    <location>
        <begin position="119"/>
        <end position="133"/>
    </location>
</feature>
<sequence>MVIEECIPAQVDGGREGIKIFSEVRKDDNAMVKCDPVNEVVVSIPTTEGDEKVDIGEANAVKNDRRLDGGKGYSKELEAINAGSGIGELVDSFGPDRFTPSNPHKPGCEDNGVSLNGPDPSTTDPTGYVQQRDQSVRRSGWLRRSRAIGSGDSDAPEKLQSGKRRKYVDDSSNSRGGKLARQSGQLGDDHGGAAVEKVESNYPHSYVAPMEGGVSVNKRGLEPMMEKEIDGVVNADDECNTQYSNSIEECSDDMHSDSDSDFGSVNILDDGEEKGRDTNEARICETPVIGMVFDNDEDAYQYYNSYARSFGFSVRKQILNRNRQGVVRKRLFTCSCEGSYSKKATPQKKREERRCECQAMLEIKMNKNGKYVVTKFIVEHTHDLVPASSSHILRSQRKIQPSQAGLINQMHSAGLKPSQIFSYMATEAGGSQHLNFIEADCNNFIMRKRAEFLKRGMHSVCLNILSKSKSVISLSFMQLEQIVRMKYVVVSFVMASQEETMLYLVMHYALILHSKQTITTWFVLQLLVLIIMVRVYYLDVVC</sequence>
<evidence type="ECO:0000313" key="4">
    <source>
        <dbReference type="EMBL" id="KAK0583726.1"/>
    </source>
</evidence>
<keyword evidence="5" id="KW-1185">Reference proteome</keyword>
<gene>
    <name evidence="4" type="ORF">LWI29_002210</name>
</gene>
<dbReference type="EMBL" id="JAUESC010000383">
    <property type="protein sequence ID" value="KAK0583726.1"/>
    <property type="molecule type" value="Genomic_DNA"/>
</dbReference>
<dbReference type="AlphaFoldDB" id="A0AA39RXL3"/>
<feature type="region of interest" description="Disordered" evidence="1">
    <location>
        <begin position="92"/>
        <end position="191"/>
    </location>
</feature>
<feature type="domain" description="FAR1" evidence="3">
    <location>
        <begin position="301"/>
        <end position="386"/>
    </location>
</feature>
<accession>A0AA39RXL3</accession>
<keyword evidence="2" id="KW-0812">Transmembrane</keyword>
<keyword evidence="2" id="KW-0472">Membrane</keyword>
<name>A0AA39RXL3_ACESA</name>
<dbReference type="Pfam" id="PF03101">
    <property type="entry name" value="FAR1"/>
    <property type="match status" value="1"/>
</dbReference>
<feature type="transmembrane region" description="Helical" evidence="2">
    <location>
        <begin position="518"/>
        <end position="537"/>
    </location>
</feature>
<evidence type="ECO:0000256" key="1">
    <source>
        <dbReference type="SAM" id="MobiDB-lite"/>
    </source>
</evidence>
<dbReference type="Proteomes" id="UP001168877">
    <property type="component" value="Unassembled WGS sequence"/>
</dbReference>
<dbReference type="PANTHER" id="PTHR46328">
    <property type="entry name" value="FAR-RED IMPAIRED RESPONSIVE (FAR1) FAMILY PROTEIN-RELATED"/>
    <property type="match status" value="1"/>
</dbReference>